<dbReference type="EMBL" id="AZBU02000002">
    <property type="protein sequence ID" value="TKR92625.1"/>
    <property type="molecule type" value="Genomic_DNA"/>
</dbReference>
<keyword evidence="1" id="KW-0812">Transmembrane</keyword>
<evidence type="ECO:0000313" key="3">
    <source>
        <dbReference type="Proteomes" id="UP000298663"/>
    </source>
</evidence>
<keyword evidence="1" id="KW-1133">Transmembrane helix</keyword>
<proteinExistence type="predicted"/>
<gene>
    <name evidence="2" type="ORF">L596_007243</name>
</gene>
<reference evidence="2 3" key="1">
    <citation type="journal article" date="2015" name="Genome Biol.">
        <title>Comparative genomics of Steinernema reveals deeply conserved gene regulatory networks.</title>
        <authorList>
            <person name="Dillman A.R."/>
            <person name="Macchietto M."/>
            <person name="Porter C.F."/>
            <person name="Rogers A."/>
            <person name="Williams B."/>
            <person name="Antoshechkin I."/>
            <person name="Lee M.M."/>
            <person name="Goodwin Z."/>
            <person name="Lu X."/>
            <person name="Lewis E.E."/>
            <person name="Goodrich-Blair H."/>
            <person name="Stock S.P."/>
            <person name="Adams B.J."/>
            <person name="Sternberg P.W."/>
            <person name="Mortazavi A."/>
        </authorList>
    </citation>
    <scope>NUCLEOTIDE SEQUENCE [LARGE SCALE GENOMIC DNA]</scope>
    <source>
        <strain evidence="2 3">ALL</strain>
    </source>
</reference>
<keyword evidence="1" id="KW-0472">Membrane</keyword>
<name>A0A4V6A5X4_STECR</name>
<sequence>MGRSSAPRREKSTLRLKPYLKRTNSSRVFGVACFVPLPHAAGICCALILILVRIIRRSWTNQSKGHINIHRLECRGQRGAAGGLKGRSDSVGTIYD</sequence>
<evidence type="ECO:0000256" key="1">
    <source>
        <dbReference type="SAM" id="Phobius"/>
    </source>
</evidence>
<dbReference type="AlphaFoldDB" id="A0A4V6A5X4"/>
<protein>
    <submittedName>
        <fullName evidence="2">Uncharacterized protein</fullName>
    </submittedName>
</protein>
<reference evidence="2 3" key="2">
    <citation type="journal article" date="2019" name="G3 (Bethesda)">
        <title>Hybrid Assembly of the Genome of the Entomopathogenic Nematode Steinernema carpocapsae Identifies the X-Chromosome.</title>
        <authorList>
            <person name="Serra L."/>
            <person name="Macchietto M."/>
            <person name="Macias-Munoz A."/>
            <person name="McGill C.J."/>
            <person name="Rodriguez I.M."/>
            <person name="Rodriguez B."/>
            <person name="Murad R."/>
            <person name="Mortazavi A."/>
        </authorList>
    </citation>
    <scope>NUCLEOTIDE SEQUENCE [LARGE SCALE GENOMIC DNA]</scope>
    <source>
        <strain evidence="2 3">ALL</strain>
    </source>
</reference>
<evidence type="ECO:0000313" key="2">
    <source>
        <dbReference type="EMBL" id="TKR92625.1"/>
    </source>
</evidence>
<keyword evidence="3" id="KW-1185">Reference proteome</keyword>
<feature type="transmembrane region" description="Helical" evidence="1">
    <location>
        <begin position="28"/>
        <end position="52"/>
    </location>
</feature>
<comment type="caution">
    <text evidence="2">The sequence shown here is derived from an EMBL/GenBank/DDBJ whole genome shotgun (WGS) entry which is preliminary data.</text>
</comment>
<dbReference type="Proteomes" id="UP000298663">
    <property type="component" value="Unassembled WGS sequence"/>
</dbReference>
<accession>A0A4V6A5X4</accession>
<organism evidence="2 3">
    <name type="scientific">Steinernema carpocapsae</name>
    <name type="common">Entomopathogenic nematode</name>
    <dbReference type="NCBI Taxonomy" id="34508"/>
    <lineage>
        <taxon>Eukaryota</taxon>
        <taxon>Metazoa</taxon>
        <taxon>Ecdysozoa</taxon>
        <taxon>Nematoda</taxon>
        <taxon>Chromadorea</taxon>
        <taxon>Rhabditida</taxon>
        <taxon>Tylenchina</taxon>
        <taxon>Panagrolaimomorpha</taxon>
        <taxon>Strongyloidoidea</taxon>
        <taxon>Steinernematidae</taxon>
        <taxon>Steinernema</taxon>
    </lineage>
</organism>